<dbReference type="PANTHER" id="PTHR30086:SF20">
    <property type="entry name" value="ARGININE EXPORTER PROTEIN ARGO-RELATED"/>
    <property type="match status" value="1"/>
</dbReference>
<keyword evidence="2" id="KW-1003">Cell membrane</keyword>
<evidence type="ECO:0000256" key="3">
    <source>
        <dbReference type="ARBA" id="ARBA00022692"/>
    </source>
</evidence>
<keyword evidence="4 6" id="KW-1133">Transmembrane helix</keyword>
<dbReference type="KEGG" id="bsan:CHH28_07625"/>
<evidence type="ECO:0000256" key="4">
    <source>
        <dbReference type="ARBA" id="ARBA00022989"/>
    </source>
</evidence>
<gene>
    <name evidence="7" type="ORF">CHH28_07625</name>
</gene>
<dbReference type="GO" id="GO:0005886">
    <property type="term" value="C:plasma membrane"/>
    <property type="evidence" value="ECO:0007669"/>
    <property type="project" value="UniProtKB-SubCell"/>
</dbReference>
<keyword evidence="5 6" id="KW-0472">Membrane</keyword>
<evidence type="ECO:0000256" key="6">
    <source>
        <dbReference type="SAM" id="Phobius"/>
    </source>
</evidence>
<dbReference type="GO" id="GO:0015171">
    <property type="term" value="F:amino acid transmembrane transporter activity"/>
    <property type="evidence" value="ECO:0007669"/>
    <property type="project" value="TreeGrafter"/>
</dbReference>
<name>A0A222FR36_9GAMM</name>
<accession>A0A222FR36</accession>
<feature type="transmembrane region" description="Helical" evidence="6">
    <location>
        <begin position="39"/>
        <end position="59"/>
    </location>
</feature>
<dbReference type="PANTHER" id="PTHR30086">
    <property type="entry name" value="ARGININE EXPORTER PROTEIN ARGO"/>
    <property type="match status" value="1"/>
</dbReference>
<organism evidence="7 8">
    <name type="scientific">Bacterioplanes sanyensis</name>
    <dbReference type="NCBI Taxonomy" id="1249553"/>
    <lineage>
        <taxon>Bacteria</taxon>
        <taxon>Pseudomonadati</taxon>
        <taxon>Pseudomonadota</taxon>
        <taxon>Gammaproteobacteria</taxon>
        <taxon>Oceanospirillales</taxon>
        <taxon>Oceanospirillaceae</taxon>
        <taxon>Bacterioplanes</taxon>
    </lineage>
</organism>
<dbReference type="OrthoDB" id="9812084at2"/>
<sequence>MTLSLSMASFALAASISPGPVNLVSLSSGSRRQMRTGLAFVSGATLGFIALFIATGLGLHGVLVALPELAALLRWGGVLFLLYLSWQLLISSGELPGESLTNAPGFWAGALMQWLNPKAWLASASGISAYASGGDTQLLWLFAAIYAPICWVSLCCWLYAGAWLQAHIRKPERLKWLNRSLALLLLISCAALIQ</sequence>
<keyword evidence="3 6" id="KW-0812">Transmembrane</keyword>
<comment type="subcellular location">
    <subcellularLocation>
        <location evidence="1">Cell membrane</location>
        <topology evidence="1">Multi-pass membrane protein</topology>
    </subcellularLocation>
</comment>
<dbReference type="GO" id="GO:0033228">
    <property type="term" value="P:cysteine export across plasma membrane"/>
    <property type="evidence" value="ECO:0007669"/>
    <property type="project" value="TreeGrafter"/>
</dbReference>
<dbReference type="Pfam" id="PF01810">
    <property type="entry name" value="LysE"/>
    <property type="match status" value="1"/>
</dbReference>
<evidence type="ECO:0000256" key="2">
    <source>
        <dbReference type="ARBA" id="ARBA00022475"/>
    </source>
</evidence>
<evidence type="ECO:0000256" key="1">
    <source>
        <dbReference type="ARBA" id="ARBA00004651"/>
    </source>
</evidence>
<protein>
    <submittedName>
        <fullName evidence="7">Lysine transporter LysE</fullName>
    </submittedName>
</protein>
<evidence type="ECO:0000313" key="7">
    <source>
        <dbReference type="EMBL" id="ASP40861.1"/>
    </source>
</evidence>
<dbReference type="InterPro" id="IPR001123">
    <property type="entry name" value="LeuE-type"/>
</dbReference>
<feature type="transmembrane region" description="Helical" evidence="6">
    <location>
        <begin position="138"/>
        <end position="164"/>
    </location>
</feature>
<evidence type="ECO:0000313" key="8">
    <source>
        <dbReference type="Proteomes" id="UP000202440"/>
    </source>
</evidence>
<feature type="transmembrane region" description="Helical" evidence="6">
    <location>
        <begin position="71"/>
        <end position="90"/>
    </location>
</feature>
<dbReference type="Proteomes" id="UP000202440">
    <property type="component" value="Chromosome"/>
</dbReference>
<dbReference type="AlphaFoldDB" id="A0A222FR36"/>
<reference evidence="7 8" key="1">
    <citation type="submission" date="2017-07" db="EMBL/GenBank/DDBJ databases">
        <title>Annotated genome sequence of Bacterioplanes sanyensis isolated from Red Sea.</title>
        <authorList>
            <person name="Rehman Z.U."/>
        </authorList>
    </citation>
    <scope>NUCLEOTIDE SEQUENCE [LARGE SCALE GENOMIC DNA]</scope>
    <source>
        <strain evidence="7 8">NV9</strain>
    </source>
</reference>
<keyword evidence="8" id="KW-1185">Reference proteome</keyword>
<dbReference type="EMBL" id="CP022530">
    <property type="protein sequence ID" value="ASP40861.1"/>
    <property type="molecule type" value="Genomic_DNA"/>
</dbReference>
<proteinExistence type="predicted"/>
<evidence type="ECO:0000256" key="5">
    <source>
        <dbReference type="ARBA" id="ARBA00023136"/>
    </source>
</evidence>